<accession>A4BK78</accession>
<evidence type="ECO:0000256" key="1">
    <source>
        <dbReference type="SAM" id="MobiDB-lite"/>
    </source>
</evidence>
<organism evidence="2 3">
    <name type="scientific">Reinekea blandensis MED297</name>
    <dbReference type="NCBI Taxonomy" id="314283"/>
    <lineage>
        <taxon>Bacteria</taxon>
        <taxon>Pseudomonadati</taxon>
        <taxon>Pseudomonadota</taxon>
        <taxon>Gammaproteobacteria</taxon>
        <taxon>Oceanospirillales</taxon>
        <taxon>Saccharospirillaceae</taxon>
        <taxon>Reinekea</taxon>
    </lineage>
</organism>
<gene>
    <name evidence="2" type="ORF">MED297_04999</name>
</gene>
<dbReference type="AlphaFoldDB" id="A4BK78"/>
<dbReference type="HOGENOM" id="CLU_2481090_0_0_6"/>
<comment type="caution">
    <text evidence="2">The sequence shown here is derived from an EMBL/GenBank/DDBJ whole genome shotgun (WGS) entry which is preliminary data.</text>
</comment>
<protein>
    <submittedName>
        <fullName evidence="2">Uncharacterized protein</fullName>
    </submittedName>
</protein>
<keyword evidence="3" id="KW-1185">Reference proteome</keyword>
<feature type="region of interest" description="Disordered" evidence="1">
    <location>
        <begin position="1"/>
        <end position="42"/>
    </location>
</feature>
<sequence>MGASNSADDEPEPVSWHLNRTGAHQRAKLSQKPTVDSKRKVSQTDGIPLVNMENFALFVFLDRKTEVYQLTARVGFDAVCGKCVKRV</sequence>
<evidence type="ECO:0000313" key="3">
    <source>
        <dbReference type="Proteomes" id="UP000005953"/>
    </source>
</evidence>
<evidence type="ECO:0000313" key="2">
    <source>
        <dbReference type="EMBL" id="EAR07445.1"/>
    </source>
</evidence>
<reference evidence="2 3" key="1">
    <citation type="submission" date="2006-02" db="EMBL/GenBank/DDBJ databases">
        <authorList>
            <person name="Pinhassi J."/>
            <person name="Pedros-Alio C."/>
            <person name="Ferriera S."/>
            <person name="Johnson J."/>
            <person name="Kravitz S."/>
            <person name="Halpern A."/>
            <person name="Remington K."/>
            <person name="Beeson K."/>
            <person name="Tran B."/>
            <person name="Rogers Y.-H."/>
            <person name="Friedman R."/>
            <person name="Venter J.C."/>
        </authorList>
    </citation>
    <scope>NUCLEOTIDE SEQUENCE [LARGE SCALE GENOMIC DNA]</scope>
    <source>
        <strain evidence="2 3">MED297</strain>
    </source>
</reference>
<name>A4BK78_9GAMM</name>
<dbReference type="EMBL" id="AAOE01000042">
    <property type="protein sequence ID" value="EAR07445.1"/>
    <property type="molecule type" value="Genomic_DNA"/>
</dbReference>
<dbReference type="Proteomes" id="UP000005953">
    <property type="component" value="Unassembled WGS sequence"/>
</dbReference>
<proteinExistence type="predicted"/>